<reference evidence="3" key="1">
    <citation type="submission" date="2016-10" db="EMBL/GenBank/DDBJ databases">
        <authorList>
            <person name="Varghese N."/>
            <person name="Submissions S."/>
        </authorList>
    </citation>
    <scope>NUCLEOTIDE SEQUENCE [LARGE SCALE GENOMIC DNA]</scope>
    <source>
        <strain evidence="3">CGMCC 4.3147</strain>
    </source>
</reference>
<dbReference type="AlphaFoldDB" id="A0A1G9MWL2"/>
<dbReference type="OrthoDB" id="3723950at2"/>
<organism evidence="2 3">
    <name type="scientific">Glycomyces sambucus</name>
    <dbReference type="NCBI Taxonomy" id="380244"/>
    <lineage>
        <taxon>Bacteria</taxon>
        <taxon>Bacillati</taxon>
        <taxon>Actinomycetota</taxon>
        <taxon>Actinomycetes</taxon>
        <taxon>Glycomycetales</taxon>
        <taxon>Glycomycetaceae</taxon>
        <taxon>Glycomyces</taxon>
    </lineage>
</organism>
<evidence type="ECO:0000313" key="3">
    <source>
        <dbReference type="Proteomes" id="UP000198662"/>
    </source>
</evidence>
<keyword evidence="3" id="KW-1185">Reference proteome</keyword>
<sequence>MVKRPTVQLKLVDADGLYYSWRWEHDLGAIQNIMVEAGRVQPALDALAEALPTPLPEETVNQALHRALTGPLMNREQEAGLATALARSLIPYQLAQELNSLLEQGHRPHVRIQPSLSTAQVPWEALRVDEGERFVTNADLSVLPPATVRNAPERRKSEWNPGGPVVAVLDPQIPGAGRDLGSVLGPVPEDSPLRTVVAALGDRLAPPGEPFRRADLDRDAIRPLLTDAARLLYVGHVTTSKHGLDARLHLSCGPGTTGRAAVVNGHRPLTAADLLLGHRPGAAEGWSMPNRVALIACESGGEVRFAEPVGLVAAALHAGARYVTATRWTLPTDEGLRRFSPTPMPPLLPEAIAAVNAAHDTPDPVAALNAWQRQKAAAWESAGRPEDNPIIWAALATTFG</sequence>
<gene>
    <name evidence="2" type="ORF">SAMN05216298_0007</name>
</gene>
<feature type="domain" description="CHAT" evidence="1">
    <location>
        <begin position="81"/>
        <end position="349"/>
    </location>
</feature>
<evidence type="ECO:0000259" key="1">
    <source>
        <dbReference type="Pfam" id="PF12770"/>
    </source>
</evidence>
<accession>A0A1G9MWL2</accession>
<dbReference type="Pfam" id="PF12770">
    <property type="entry name" value="CHAT"/>
    <property type="match status" value="1"/>
</dbReference>
<dbReference type="EMBL" id="FNGF01000010">
    <property type="protein sequence ID" value="SDL78609.1"/>
    <property type="molecule type" value="Genomic_DNA"/>
</dbReference>
<dbReference type="Proteomes" id="UP000198662">
    <property type="component" value="Unassembled WGS sequence"/>
</dbReference>
<name>A0A1G9MWL2_9ACTN</name>
<dbReference type="STRING" id="380244.SAMN05216298_0007"/>
<evidence type="ECO:0000313" key="2">
    <source>
        <dbReference type="EMBL" id="SDL78609.1"/>
    </source>
</evidence>
<dbReference type="InterPro" id="IPR024983">
    <property type="entry name" value="CHAT_dom"/>
</dbReference>
<proteinExistence type="predicted"/>
<dbReference type="RefSeq" id="WP_091054336.1">
    <property type="nucleotide sequence ID" value="NZ_FNGF01000010.1"/>
</dbReference>
<protein>
    <submittedName>
        <fullName evidence="2">CHAT domain-containing protein</fullName>
    </submittedName>
</protein>